<dbReference type="InterPro" id="IPR001179">
    <property type="entry name" value="PPIase_FKBP_dom"/>
</dbReference>
<organism evidence="7 8">
    <name type="scientific">Leersia perrieri</name>
    <dbReference type="NCBI Taxonomy" id="77586"/>
    <lineage>
        <taxon>Eukaryota</taxon>
        <taxon>Viridiplantae</taxon>
        <taxon>Streptophyta</taxon>
        <taxon>Embryophyta</taxon>
        <taxon>Tracheophyta</taxon>
        <taxon>Spermatophyta</taxon>
        <taxon>Magnoliopsida</taxon>
        <taxon>Liliopsida</taxon>
        <taxon>Poales</taxon>
        <taxon>Poaceae</taxon>
        <taxon>BOP clade</taxon>
        <taxon>Oryzoideae</taxon>
        <taxon>Oryzeae</taxon>
        <taxon>Oryzinae</taxon>
        <taxon>Leersia</taxon>
    </lineage>
</organism>
<dbReference type="Gramene" id="LPERR02G06540.1">
    <property type="protein sequence ID" value="LPERR02G06540.1"/>
    <property type="gene ID" value="LPERR02G06540"/>
</dbReference>
<evidence type="ECO:0000313" key="7">
    <source>
        <dbReference type="EnsemblPlants" id="LPERR02G06540.1"/>
    </source>
</evidence>
<reference evidence="7 8" key="1">
    <citation type="submission" date="2012-08" db="EMBL/GenBank/DDBJ databases">
        <title>Oryza genome evolution.</title>
        <authorList>
            <person name="Wing R.A."/>
        </authorList>
    </citation>
    <scope>NUCLEOTIDE SEQUENCE</scope>
</reference>
<keyword evidence="8" id="KW-1185">Reference proteome</keyword>
<dbReference type="EnsemblPlants" id="LPERR02G06540.2">
    <property type="protein sequence ID" value="LPERR02G06540.2"/>
    <property type="gene ID" value="LPERR02G06540"/>
</dbReference>
<comment type="catalytic activity">
    <reaction evidence="1 5">
        <text>[protein]-peptidylproline (omega=180) = [protein]-peptidylproline (omega=0)</text>
        <dbReference type="Rhea" id="RHEA:16237"/>
        <dbReference type="Rhea" id="RHEA-COMP:10747"/>
        <dbReference type="Rhea" id="RHEA-COMP:10748"/>
        <dbReference type="ChEBI" id="CHEBI:83833"/>
        <dbReference type="ChEBI" id="CHEBI:83834"/>
        <dbReference type="EC" id="5.2.1.8"/>
    </reaction>
</comment>
<evidence type="ECO:0000256" key="3">
    <source>
        <dbReference type="ARBA" id="ARBA00023110"/>
    </source>
</evidence>
<keyword evidence="3 5" id="KW-0697">Rotamase</keyword>
<evidence type="ECO:0000256" key="2">
    <source>
        <dbReference type="ARBA" id="ARBA00013194"/>
    </source>
</evidence>
<feature type="domain" description="PPIase FKBP-type" evidence="6">
    <location>
        <begin position="82"/>
        <end position="164"/>
    </location>
</feature>
<dbReference type="InterPro" id="IPR046357">
    <property type="entry name" value="PPIase_dom_sf"/>
</dbReference>
<dbReference type="Gene3D" id="3.10.50.40">
    <property type="match status" value="1"/>
</dbReference>
<evidence type="ECO:0000256" key="1">
    <source>
        <dbReference type="ARBA" id="ARBA00000971"/>
    </source>
</evidence>
<proteinExistence type="predicted"/>
<dbReference type="eggNOG" id="KOG0552">
    <property type="taxonomic scope" value="Eukaryota"/>
</dbReference>
<dbReference type="PANTHER" id="PTHR43811:SF26">
    <property type="entry name" value="PEPTIDYL-PROLYL CIS-TRANS ISOMERASE FKBP16-1, CHLOROPLASTIC"/>
    <property type="match status" value="1"/>
</dbReference>
<dbReference type="STRING" id="77586.A0A0D9VDE6"/>
<keyword evidence="4 5" id="KW-0413">Isomerase</keyword>
<evidence type="ECO:0000256" key="5">
    <source>
        <dbReference type="PROSITE-ProRule" id="PRU00277"/>
    </source>
</evidence>
<dbReference type="AlphaFoldDB" id="A0A0D9VDE6"/>
<dbReference type="HOGENOM" id="CLU_089785_0_0_1"/>
<dbReference type="EC" id="5.2.1.8" evidence="2 5"/>
<evidence type="ECO:0000313" key="8">
    <source>
        <dbReference type="Proteomes" id="UP000032180"/>
    </source>
</evidence>
<dbReference type="PANTHER" id="PTHR43811">
    <property type="entry name" value="FKBP-TYPE PEPTIDYL-PROLYL CIS-TRANS ISOMERASE FKPA"/>
    <property type="match status" value="1"/>
</dbReference>
<accession>A0A0D9VDE6</accession>
<dbReference type="Pfam" id="PF00254">
    <property type="entry name" value="FKBP_C"/>
    <property type="match status" value="1"/>
</dbReference>
<reference evidence="7" key="3">
    <citation type="submission" date="2015-04" db="UniProtKB">
        <authorList>
            <consortium name="EnsemblPlants"/>
        </authorList>
    </citation>
    <scope>IDENTIFICATION</scope>
</reference>
<dbReference type="Gramene" id="LPERR02G06540.2">
    <property type="protein sequence ID" value="LPERR02G06540.2"/>
    <property type="gene ID" value="LPERR02G06540"/>
</dbReference>
<dbReference type="GO" id="GO:0003755">
    <property type="term" value="F:peptidyl-prolyl cis-trans isomerase activity"/>
    <property type="evidence" value="ECO:0007669"/>
    <property type="project" value="UniProtKB-KW"/>
</dbReference>
<reference evidence="7 8" key="2">
    <citation type="submission" date="2013-12" db="EMBL/GenBank/DDBJ databases">
        <authorList>
            <person name="Yu Y."/>
            <person name="Lee S."/>
            <person name="de Baynast K."/>
            <person name="Wissotski M."/>
            <person name="Liu L."/>
            <person name="Talag J."/>
            <person name="Goicoechea J."/>
            <person name="Angelova A."/>
            <person name="Jetty R."/>
            <person name="Kudrna D."/>
            <person name="Golser W."/>
            <person name="Rivera L."/>
            <person name="Zhang J."/>
            <person name="Wing R."/>
        </authorList>
    </citation>
    <scope>NUCLEOTIDE SEQUENCE</scope>
</reference>
<dbReference type="SUPFAM" id="SSF54534">
    <property type="entry name" value="FKBP-like"/>
    <property type="match status" value="1"/>
</dbReference>
<dbReference type="EnsemblPlants" id="LPERR02G06540.1">
    <property type="protein sequence ID" value="LPERR02G06540.1"/>
    <property type="gene ID" value="LPERR02G06540"/>
</dbReference>
<name>A0A0D9VDE6_9ORYZ</name>
<evidence type="ECO:0000259" key="6">
    <source>
        <dbReference type="PROSITE" id="PS50059"/>
    </source>
</evidence>
<dbReference type="PROSITE" id="PS50059">
    <property type="entry name" value="FKBP_PPIASE"/>
    <property type="match status" value="1"/>
</dbReference>
<protein>
    <recommendedName>
        <fullName evidence="2 5">peptidylprolyl isomerase</fullName>
        <ecNumber evidence="2 5">5.2.1.8</ecNumber>
    </recommendedName>
</protein>
<dbReference type="Proteomes" id="UP000032180">
    <property type="component" value="Chromosome 2"/>
</dbReference>
<sequence>MASASLMRFTNPFPCASPSPRWGRRRRSSSVKPAACGLVSRRRAVSDVAILGATAAAASYCIDLFPMPARAAMLEPDVIRYRKLDSGVKLEAQLTSLTVRMIRGLKDVIIGMKAGGKRRALIPPQVGYTDENLQPIPEEFGPRRSLLSHAKEPLVFEVQLLKVL</sequence>
<evidence type="ECO:0000256" key="4">
    <source>
        <dbReference type="ARBA" id="ARBA00023235"/>
    </source>
</evidence>